<feature type="transmembrane region" description="Helical" evidence="1">
    <location>
        <begin position="286"/>
        <end position="307"/>
    </location>
</feature>
<feature type="transmembrane region" description="Helical" evidence="1">
    <location>
        <begin position="119"/>
        <end position="146"/>
    </location>
</feature>
<dbReference type="EMBL" id="BAABGP010000003">
    <property type="protein sequence ID" value="GAA4478870.1"/>
    <property type="molecule type" value="Genomic_DNA"/>
</dbReference>
<keyword evidence="1" id="KW-0812">Transmembrane</keyword>
<sequence length="319" mass="33656">MDTDSTTLAERYVSAVVRSAPVADRDEIGAELRASIADELDGRLAAGEERGEAEYAVIAALGDPIAYAASLAGRPLVLIGPRYYAAWWRLLRLLLVTVVPAAALITAGVRAIGGGDIGAVFGAMVAAVITSAVHVGFWTTLVFAALERTGSTGDAVLEWTPDKLPRAVIPTARISDFVGTIVVFVALIGSVIWDRTIGWGQDHVHLLSAGLWPGVMLVWFALLAIGLIVEAVVMRRGRWSVPLAAVSIAASMVALIGAIVLVWRGAVLDPALMARMQAASTPTQDVVQIVNIVLTVVLGGILISLLFDAYRKLGLARHP</sequence>
<keyword evidence="1" id="KW-0472">Membrane</keyword>
<proteinExistence type="predicted"/>
<dbReference type="Proteomes" id="UP001500731">
    <property type="component" value="Unassembled WGS sequence"/>
</dbReference>
<protein>
    <submittedName>
        <fullName evidence="2">Uncharacterized protein</fullName>
    </submittedName>
</protein>
<gene>
    <name evidence="2" type="ORF">GCM10023171_03570</name>
</gene>
<comment type="caution">
    <text evidence="2">The sequence shown here is derived from an EMBL/GenBank/DDBJ whole genome shotgun (WGS) entry which is preliminary data.</text>
</comment>
<feature type="transmembrane region" description="Helical" evidence="1">
    <location>
        <begin position="90"/>
        <end position="113"/>
    </location>
</feature>
<feature type="transmembrane region" description="Helical" evidence="1">
    <location>
        <begin position="241"/>
        <end position="266"/>
    </location>
</feature>
<accession>A0ABP8P3G4</accession>
<reference evidence="3" key="1">
    <citation type="journal article" date="2019" name="Int. J. Syst. Evol. Microbiol.">
        <title>The Global Catalogue of Microorganisms (GCM) 10K type strain sequencing project: providing services to taxonomists for standard genome sequencing and annotation.</title>
        <authorList>
            <consortium name="The Broad Institute Genomics Platform"/>
            <consortium name="The Broad Institute Genome Sequencing Center for Infectious Disease"/>
            <person name="Wu L."/>
            <person name="Ma J."/>
        </authorList>
    </citation>
    <scope>NUCLEOTIDE SEQUENCE [LARGE SCALE GENOMIC DNA]</scope>
    <source>
        <strain evidence="3">JCM 17839</strain>
    </source>
</reference>
<evidence type="ECO:0000313" key="2">
    <source>
        <dbReference type="EMBL" id="GAA4478870.1"/>
    </source>
</evidence>
<name>A0ABP8P3G4_9MICO</name>
<keyword evidence="1" id="KW-1133">Transmembrane helix</keyword>
<evidence type="ECO:0000256" key="1">
    <source>
        <dbReference type="SAM" id="Phobius"/>
    </source>
</evidence>
<organism evidence="2 3">
    <name type="scientific">Microbacterium panaciterrae</name>
    <dbReference type="NCBI Taxonomy" id="985759"/>
    <lineage>
        <taxon>Bacteria</taxon>
        <taxon>Bacillati</taxon>
        <taxon>Actinomycetota</taxon>
        <taxon>Actinomycetes</taxon>
        <taxon>Micrococcales</taxon>
        <taxon>Microbacteriaceae</taxon>
        <taxon>Microbacterium</taxon>
    </lineage>
</organism>
<feature type="transmembrane region" description="Helical" evidence="1">
    <location>
        <begin position="205"/>
        <end position="229"/>
    </location>
</feature>
<feature type="transmembrane region" description="Helical" evidence="1">
    <location>
        <begin position="167"/>
        <end position="193"/>
    </location>
</feature>
<dbReference type="RefSeq" id="WP_345183726.1">
    <property type="nucleotide sequence ID" value="NZ_BAABGP010000003.1"/>
</dbReference>
<evidence type="ECO:0000313" key="3">
    <source>
        <dbReference type="Proteomes" id="UP001500731"/>
    </source>
</evidence>
<keyword evidence="3" id="KW-1185">Reference proteome</keyword>